<dbReference type="EMBL" id="JADJEV010000005">
    <property type="protein sequence ID" value="MBK6975448.1"/>
    <property type="molecule type" value="Genomic_DNA"/>
</dbReference>
<evidence type="ECO:0000313" key="2">
    <source>
        <dbReference type="EMBL" id="MBK6975448.1"/>
    </source>
</evidence>
<proteinExistence type="predicted"/>
<feature type="domain" description="FecR protein" evidence="1">
    <location>
        <begin position="51"/>
        <end position="138"/>
    </location>
</feature>
<dbReference type="Pfam" id="PF04773">
    <property type="entry name" value="FecR"/>
    <property type="match status" value="1"/>
</dbReference>
<dbReference type="PANTHER" id="PTHR38731">
    <property type="entry name" value="LIPL45-RELATED LIPOPROTEIN-RELATED"/>
    <property type="match status" value="1"/>
</dbReference>
<protein>
    <submittedName>
        <fullName evidence="2">FecR domain-containing protein</fullName>
    </submittedName>
</protein>
<evidence type="ECO:0000313" key="3">
    <source>
        <dbReference type="Proteomes" id="UP000807785"/>
    </source>
</evidence>
<evidence type="ECO:0000259" key="1">
    <source>
        <dbReference type="Pfam" id="PF04773"/>
    </source>
</evidence>
<dbReference type="Proteomes" id="UP000807785">
    <property type="component" value="Unassembled WGS sequence"/>
</dbReference>
<dbReference type="InterPro" id="IPR006860">
    <property type="entry name" value="FecR"/>
</dbReference>
<dbReference type="AlphaFoldDB" id="A0A9D7E2K8"/>
<name>A0A9D7E2K8_9PROT</name>
<gene>
    <name evidence="2" type="ORF">IPH26_21690</name>
</gene>
<sequence>MLTALSGFLSSTAVRAAEPAGTIKVVTGSADILRGDEVIAAAPGAPVLAQDRLRTGPDGSVGITFKDDTRISSGPNSTVAIDKYAFDGTTHVGEMLISVLKGTFSMVSGMLVKHSPEAATIKTPTATIGVRGTEFAIEVD</sequence>
<reference evidence="2" key="1">
    <citation type="submission" date="2020-10" db="EMBL/GenBank/DDBJ databases">
        <title>Connecting structure to function with the recovery of over 1000 high-quality activated sludge metagenome-assembled genomes encoding full-length rRNA genes using long-read sequencing.</title>
        <authorList>
            <person name="Singleton C.M."/>
            <person name="Petriglieri F."/>
            <person name="Kristensen J.M."/>
            <person name="Kirkegaard R.H."/>
            <person name="Michaelsen T.Y."/>
            <person name="Andersen M.H."/>
            <person name="Karst S.M."/>
            <person name="Dueholm M.S."/>
            <person name="Nielsen P.H."/>
            <person name="Albertsen M."/>
        </authorList>
    </citation>
    <scope>NUCLEOTIDE SEQUENCE</scope>
    <source>
        <strain evidence="2">Bjer_18-Q3-R1-45_BAT3C.347</strain>
    </source>
</reference>
<comment type="caution">
    <text evidence="2">The sequence shown here is derived from an EMBL/GenBank/DDBJ whole genome shotgun (WGS) entry which is preliminary data.</text>
</comment>
<organism evidence="2 3">
    <name type="scientific">Candidatus Methylophosphatis roskildensis</name>
    <dbReference type="NCBI Taxonomy" id="2899263"/>
    <lineage>
        <taxon>Bacteria</taxon>
        <taxon>Pseudomonadati</taxon>
        <taxon>Pseudomonadota</taxon>
        <taxon>Betaproteobacteria</taxon>
        <taxon>Nitrosomonadales</taxon>
        <taxon>Sterolibacteriaceae</taxon>
        <taxon>Candidatus Methylophosphatis</taxon>
    </lineage>
</organism>
<accession>A0A9D7E2K8</accession>